<dbReference type="GeneID" id="78076347"/>
<keyword evidence="3 5" id="KW-0732">Signal</keyword>
<dbReference type="SUPFAM" id="SSF56935">
    <property type="entry name" value="Porins"/>
    <property type="match status" value="1"/>
</dbReference>
<keyword evidence="4" id="KW-0472">Membrane</keyword>
<evidence type="ECO:0000256" key="5">
    <source>
        <dbReference type="SAM" id="SignalP"/>
    </source>
</evidence>
<dbReference type="EMBL" id="LUAX01000003">
    <property type="protein sequence ID" value="OAM99121.1"/>
    <property type="molecule type" value="Genomic_DNA"/>
</dbReference>
<dbReference type="PANTHER" id="PTHR34501">
    <property type="entry name" value="PROTEIN YDDL-RELATED"/>
    <property type="match status" value="1"/>
</dbReference>
<evidence type="ECO:0000256" key="4">
    <source>
        <dbReference type="ARBA" id="ARBA00023136"/>
    </source>
</evidence>
<dbReference type="InterPro" id="IPR023614">
    <property type="entry name" value="Porin_dom_sf"/>
</dbReference>
<dbReference type="GO" id="GO:0015288">
    <property type="term" value="F:porin activity"/>
    <property type="evidence" value="ECO:0007669"/>
    <property type="project" value="InterPro"/>
</dbReference>
<name>A0A178JB36_9VIBR</name>
<comment type="subcellular location">
    <subcellularLocation>
        <location evidence="1">Cell outer membrane</location>
        <topology evidence="1">Multi-pass membrane protein</topology>
    </subcellularLocation>
</comment>
<sequence>MNKTLIALAVSAAAVATGANAAEIYNNDGNSIEMGGRVEARLAVKDGKAEDQSRVRLNFAGTSQINDNLYGLGFYEGEYKATKDNDTARDSLEHRYMYAGLGGNFGEVTMGTVKGSLAAVTDFTDIMAYHGAKAAVKVESADRPDRSIAYSGEFSGLELRANYTFESSKENNDKLVGDDNNGYALSTIYSIGDTGVRLTAAYAKQNGVNFKDSATNTNINADAGQYMLGASYEIGDFYVAGLYNDTKYDEVNTSNSAKVKGYELAAAYTLGQAKFTSTYNRADVKVSNQSEKAADSIAVDATYFFTNNFRSYVSYDFNLLKEDKVGKLASEDQAVLGVRYDF</sequence>
<evidence type="ECO:0000259" key="6">
    <source>
        <dbReference type="Pfam" id="PF13609"/>
    </source>
</evidence>
<dbReference type="RefSeq" id="WP_069667544.1">
    <property type="nucleotide sequence ID" value="NZ_JAPFIM010000007.1"/>
</dbReference>
<dbReference type="PANTHER" id="PTHR34501:SF2">
    <property type="entry name" value="OUTER MEMBRANE PORIN F-RELATED"/>
    <property type="match status" value="1"/>
</dbReference>
<evidence type="ECO:0000256" key="1">
    <source>
        <dbReference type="ARBA" id="ARBA00004571"/>
    </source>
</evidence>
<dbReference type="EMBL" id="JAPFIT010000020">
    <property type="protein sequence ID" value="MDC5742147.1"/>
    <property type="molecule type" value="Genomic_DNA"/>
</dbReference>
<feature type="domain" description="Porin" evidence="6">
    <location>
        <begin position="9"/>
        <end position="318"/>
    </location>
</feature>
<dbReference type="InterPro" id="IPR001897">
    <property type="entry name" value="Porin_gammaproteobac"/>
</dbReference>
<dbReference type="Gene3D" id="2.40.160.10">
    <property type="entry name" value="Porin"/>
    <property type="match status" value="1"/>
</dbReference>
<accession>A0A178JB36</accession>
<evidence type="ECO:0000313" key="10">
    <source>
        <dbReference type="Proteomes" id="UP001150001"/>
    </source>
</evidence>
<dbReference type="Pfam" id="PF13609">
    <property type="entry name" value="Porin_4"/>
    <property type="match status" value="1"/>
</dbReference>
<evidence type="ECO:0000313" key="8">
    <source>
        <dbReference type="EMBL" id="OAM99121.1"/>
    </source>
</evidence>
<dbReference type="AlphaFoldDB" id="A0A178JB36"/>
<reference evidence="7" key="2">
    <citation type="submission" date="2022-11" db="EMBL/GenBank/DDBJ databases">
        <title>Role of the vibriolysin VemA secreted by the emergent pathogen Vibrio europaeus in the colonization of Manila clam mucus.</title>
        <authorList>
            <person name="Martinez C."/>
            <person name="Rodriguez S."/>
            <person name="Vences A."/>
            <person name="Barja J.L."/>
            <person name="Toranzo A.E."/>
            <person name="Dubert J."/>
        </authorList>
    </citation>
    <scope>NUCLEOTIDE SEQUENCE</scope>
    <source>
        <strain evidence="7">3454</strain>
    </source>
</reference>
<feature type="chain" id="PRO_5044550607" evidence="5">
    <location>
        <begin position="22"/>
        <end position="342"/>
    </location>
</feature>
<organism evidence="8 9">
    <name type="scientific">Vibrio europaeus</name>
    <dbReference type="NCBI Taxonomy" id="300876"/>
    <lineage>
        <taxon>Bacteria</taxon>
        <taxon>Pseudomonadati</taxon>
        <taxon>Pseudomonadota</taxon>
        <taxon>Gammaproteobacteria</taxon>
        <taxon>Vibrionales</taxon>
        <taxon>Vibrionaceae</taxon>
        <taxon>Vibrio</taxon>
        <taxon>Vibrio oreintalis group</taxon>
    </lineage>
</organism>
<dbReference type="CDD" id="cd00342">
    <property type="entry name" value="gram_neg_porins"/>
    <property type="match status" value="1"/>
</dbReference>
<dbReference type="Proteomes" id="UP001150001">
    <property type="component" value="Unassembled WGS sequence"/>
</dbReference>
<reference evidence="8 9" key="1">
    <citation type="submission" date="2016-03" db="EMBL/GenBank/DDBJ databases">
        <title>Draft genome sequence of the Vibrio tubiashii subs. europaeus.</title>
        <authorList>
            <person name="Spinard E."/>
            <person name="Dubert J."/>
            <person name="Nelson D.R."/>
            <person name="Barja J.L."/>
        </authorList>
    </citation>
    <scope>NUCLEOTIDE SEQUENCE [LARGE SCALE GENOMIC DNA]</scope>
    <source>
        <strain evidence="9">PP-638</strain>
        <strain evidence="8">PP2-638</strain>
    </source>
</reference>
<keyword evidence="10" id="KW-1185">Reference proteome</keyword>
<gene>
    <name evidence="8" type="ORF">AZ468_11605</name>
    <name evidence="7" type="ORF">OPW20_18915</name>
</gene>
<dbReference type="GO" id="GO:0009279">
    <property type="term" value="C:cell outer membrane"/>
    <property type="evidence" value="ECO:0007669"/>
    <property type="project" value="UniProtKB-SubCell"/>
</dbReference>
<evidence type="ECO:0000256" key="2">
    <source>
        <dbReference type="ARBA" id="ARBA00007539"/>
    </source>
</evidence>
<comment type="caution">
    <text evidence="8">The sequence shown here is derived from an EMBL/GenBank/DDBJ whole genome shotgun (WGS) entry which is preliminary data.</text>
</comment>
<dbReference type="PRINTS" id="PR00183">
    <property type="entry name" value="ECOLIPORIN"/>
</dbReference>
<feature type="signal peptide" evidence="5">
    <location>
        <begin position="1"/>
        <end position="21"/>
    </location>
</feature>
<dbReference type="InterPro" id="IPR050298">
    <property type="entry name" value="Gram-neg_bact_OMP"/>
</dbReference>
<dbReference type="InterPro" id="IPR033900">
    <property type="entry name" value="Gram_neg_porin_domain"/>
</dbReference>
<evidence type="ECO:0000313" key="9">
    <source>
        <dbReference type="Proteomes" id="UP000094761"/>
    </source>
</evidence>
<dbReference type="GO" id="GO:0034220">
    <property type="term" value="P:monoatomic ion transmembrane transport"/>
    <property type="evidence" value="ECO:0007669"/>
    <property type="project" value="InterPro"/>
</dbReference>
<dbReference type="Proteomes" id="UP000094761">
    <property type="component" value="Unassembled WGS sequence"/>
</dbReference>
<proteinExistence type="inferred from homology"/>
<comment type="similarity">
    <text evidence="2">Belongs to the Gram-negative porin family.</text>
</comment>
<dbReference type="OrthoDB" id="6212428at2"/>
<evidence type="ECO:0000313" key="7">
    <source>
        <dbReference type="EMBL" id="MDC5742147.1"/>
    </source>
</evidence>
<evidence type="ECO:0000256" key="3">
    <source>
        <dbReference type="ARBA" id="ARBA00022729"/>
    </source>
</evidence>
<protein>
    <submittedName>
        <fullName evidence="7">Porin</fullName>
    </submittedName>
</protein>